<accession>A0A9J5ZLG4</accession>
<dbReference type="PANTHER" id="PTHR12484:SF4">
    <property type="entry name" value="A-KINASE ANCHOR PROTEIN 17A"/>
    <property type="match status" value="1"/>
</dbReference>
<dbReference type="AlphaFoldDB" id="A0A9J5ZLG4"/>
<feature type="compositionally biased region" description="Basic and acidic residues" evidence="1">
    <location>
        <begin position="309"/>
        <end position="325"/>
    </location>
</feature>
<sequence>MSNRPLNSLRPTETLELESGLSLVPRVKLLLTVYRADKSVNPFDEWKFKRSLIDYMKSSFFITVPEEDLQIRKFKDLNKRKREEPVARGRLFVHDLGFLSKVIGEIEDDVERADKKFLEWRRGFVEKLNGIELNLEGTKFKLNVAVPMSDDFEGMKKEWEEIIAFGARGYQRSAKMQPDTIVLKGMPSRWFAETRVSSKPSMLVTHTIVSALGKIRQVLLVVFISSIRLNLHVAEDNSIGDGADEEDIVSGLHCKIVVRFEKHKDFHDALKILCGHSLQKQGSQLRADYDVTWDKDGFFLDARHQIEERKRMPARGMEERDEGHRQHSRVSQFSSEEGRKRFKE</sequence>
<dbReference type="PANTHER" id="PTHR12484">
    <property type="entry name" value="B-LYMPHOCYTE ANTIGEN-RELATED"/>
    <property type="match status" value="1"/>
</dbReference>
<dbReference type="Pfam" id="PF25015">
    <property type="entry name" value="RBD_AKAP-17A"/>
    <property type="match status" value="1"/>
</dbReference>
<protein>
    <recommendedName>
        <fullName evidence="4">ZCW7 protein</fullName>
    </recommendedName>
</protein>
<dbReference type="InterPro" id="IPR056852">
    <property type="entry name" value="AK17A/B"/>
</dbReference>
<evidence type="ECO:0000313" key="2">
    <source>
        <dbReference type="EMBL" id="KAG5612968.1"/>
    </source>
</evidence>
<keyword evidence="3" id="KW-1185">Reference proteome</keyword>
<evidence type="ECO:0000313" key="3">
    <source>
        <dbReference type="Proteomes" id="UP000824120"/>
    </source>
</evidence>
<dbReference type="OrthoDB" id="1918237at2759"/>
<comment type="caution">
    <text evidence="2">The sequence shown here is derived from an EMBL/GenBank/DDBJ whole genome shotgun (WGS) entry which is preliminary data.</text>
</comment>
<organism evidence="2 3">
    <name type="scientific">Solanum commersonii</name>
    <name type="common">Commerson's wild potato</name>
    <name type="synonym">Commerson's nightshade</name>
    <dbReference type="NCBI Taxonomy" id="4109"/>
    <lineage>
        <taxon>Eukaryota</taxon>
        <taxon>Viridiplantae</taxon>
        <taxon>Streptophyta</taxon>
        <taxon>Embryophyta</taxon>
        <taxon>Tracheophyta</taxon>
        <taxon>Spermatophyta</taxon>
        <taxon>Magnoliopsida</taxon>
        <taxon>eudicotyledons</taxon>
        <taxon>Gunneridae</taxon>
        <taxon>Pentapetalae</taxon>
        <taxon>asterids</taxon>
        <taxon>lamiids</taxon>
        <taxon>Solanales</taxon>
        <taxon>Solanaceae</taxon>
        <taxon>Solanoideae</taxon>
        <taxon>Solaneae</taxon>
        <taxon>Solanum</taxon>
    </lineage>
</organism>
<gene>
    <name evidence="2" type="ORF">H5410_024249</name>
</gene>
<reference evidence="2 3" key="1">
    <citation type="submission" date="2020-09" db="EMBL/GenBank/DDBJ databases">
        <title>De no assembly of potato wild relative species, Solanum commersonii.</title>
        <authorList>
            <person name="Cho K."/>
        </authorList>
    </citation>
    <scope>NUCLEOTIDE SEQUENCE [LARGE SCALE GENOMIC DNA]</scope>
    <source>
        <strain evidence="2">LZ3.2</strain>
        <tissue evidence="2">Leaf</tissue>
    </source>
</reference>
<proteinExistence type="predicted"/>
<evidence type="ECO:0000256" key="1">
    <source>
        <dbReference type="SAM" id="MobiDB-lite"/>
    </source>
</evidence>
<dbReference type="Proteomes" id="UP000824120">
    <property type="component" value="Chromosome 4"/>
</dbReference>
<feature type="region of interest" description="Disordered" evidence="1">
    <location>
        <begin position="309"/>
        <end position="344"/>
    </location>
</feature>
<name>A0A9J5ZLG4_SOLCO</name>
<dbReference type="EMBL" id="JACXVP010000004">
    <property type="protein sequence ID" value="KAG5612968.1"/>
    <property type="molecule type" value="Genomic_DNA"/>
</dbReference>
<evidence type="ECO:0008006" key="4">
    <source>
        <dbReference type="Google" id="ProtNLM"/>
    </source>
</evidence>